<dbReference type="OrthoDB" id="9778934at2"/>
<protein>
    <submittedName>
        <fullName evidence="3">Copper resistance protein B</fullName>
    </submittedName>
</protein>
<dbReference type="EMBL" id="WTYJ01000002">
    <property type="protein sequence ID" value="MXO99586.1"/>
    <property type="molecule type" value="Genomic_DNA"/>
</dbReference>
<evidence type="ECO:0000256" key="1">
    <source>
        <dbReference type="SAM" id="MobiDB-lite"/>
    </source>
</evidence>
<dbReference type="Pfam" id="PF05275">
    <property type="entry name" value="CopB"/>
    <property type="match status" value="1"/>
</dbReference>
<proteinExistence type="predicted"/>
<keyword evidence="2" id="KW-0732">Signal</keyword>
<dbReference type="InterPro" id="IPR036709">
    <property type="entry name" value="Autotransporte_beta_dom_sf"/>
</dbReference>
<comment type="caution">
    <text evidence="3">The sequence shown here is derived from an EMBL/GenBank/DDBJ whole genome shotgun (WGS) entry which is preliminary data.</text>
</comment>
<dbReference type="GO" id="GO:0006878">
    <property type="term" value="P:intracellular copper ion homeostasis"/>
    <property type="evidence" value="ECO:0007669"/>
    <property type="project" value="InterPro"/>
</dbReference>
<feature type="signal peptide" evidence="2">
    <location>
        <begin position="1"/>
        <end position="21"/>
    </location>
</feature>
<dbReference type="AlphaFoldDB" id="A0A6I4TU66"/>
<keyword evidence="4" id="KW-1185">Reference proteome</keyword>
<dbReference type="InterPro" id="IPR007939">
    <property type="entry name" value="Cu-R_B_prcur"/>
</dbReference>
<gene>
    <name evidence="3" type="ORF">GRI97_11365</name>
</gene>
<evidence type="ECO:0000313" key="4">
    <source>
        <dbReference type="Proteomes" id="UP000469430"/>
    </source>
</evidence>
<sequence>MRRLLCLSALPLIVLAQPALGQAGDAHAGHRMTPPEAEEATPQDHSGHAMDHSTMDHGEMDHGQMDHGEMDHSQMDHSGMDHSSMGHAAAPPNPPVAPPPPGAFAGPQYAADADFDPAQMQRARDVLRREHGGMAMGVVMIDRLEAQLRKGREGYSFEADAWFGGDIDRLWIKANGEGAFGGQLDSVELQALWSHAIGPWFNLQAGARQDLRSGPERTHAVVAINGLAPYFFEVEGALFLSTQGELTAHAEAEYDQRLTQRLILQPAVGLKLSAQAIPELGLGSGVTSAEAGLRLRYEFQREFAPYVGVQYEHSFGETARLRRAAGDGDRGWSFLIGLRAWF</sequence>
<feature type="region of interest" description="Disordered" evidence="1">
    <location>
        <begin position="25"/>
        <end position="103"/>
    </location>
</feature>
<dbReference type="Proteomes" id="UP000469430">
    <property type="component" value="Unassembled WGS sequence"/>
</dbReference>
<name>A0A6I4TU66_9SPHN</name>
<dbReference type="GO" id="GO:0009279">
    <property type="term" value="C:cell outer membrane"/>
    <property type="evidence" value="ECO:0007669"/>
    <property type="project" value="InterPro"/>
</dbReference>
<dbReference type="SUPFAM" id="SSF103515">
    <property type="entry name" value="Autotransporter"/>
    <property type="match status" value="1"/>
</dbReference>
<evidence type="ECO:0000313" key="3">
    <source>
        <dbReference type="EMBL" id="MXO99586.1"/>
    </source>
</evidence>
<organism evidence="3 4">
    <name type="scientific">Croceibacterium xixiisoli</name>
    <dbReference type="NCBI Taxonomy" id="1476466"/>
    <lineage>
        <taxon>Bacteria</taxon>
        <taxon>Pseudomonadati</taxon>
        <taxon>Pseudomonadota</taxon>
        <taxon>Alphaproteobacteria</taxon>
        <taxon>Sphingomonadales</taxon>
        <taxon>Erythrobacteraceae</taxon>
        <taxon>Croceibacterium</taxon>
    </lineage>
</organism>
<dbReference type="RefSeq" id="WP_161391297.1">
    <property type="nucleotide sequence ID" value="NZ_JBHSCP010000001.1"/>
</dbReference>
<dbReference type="Gene3D" id="2.40.128.130">
    <property type="entry name" value="Autotransporter beta-domain"/>
    <property type="match status" value="1"/>
</dbReference>
<accession>A0A6I4TU66</accession>
<evidence type="ECO:0000256" key="2">
    <source>
        <dbReference type="SAM" id="SignalP"/>
    </source>
</evidence>
<feature type="chain" id="PRO_5026174957" evidence="2">
    <location>
        <begin position="22"/>
        <end position="342"/>
    </location>
</feature>
<feature type="compositionally biased region" description="Basic and acidic residues" evidence="1">
    <location>
        <begin position="45"/>
        <end position="80"/>
    </location>
</feature>
<feature type="compositionally biased region" description="Pro residues" evidence="1">
    <location>
        <begin position="91"/>
        <end position="102"/>
    </location>
</feature>
<dbReference type="GO" id="GO:0005507">
    <property type="term" value="F:copper ion binding"/>
    <property type="evidence" value="ECO:0007669"/>
    <property type="project" value="InterPro"/>
</dbReference>
<reference evidence="3 4" key="1">
    <citation type="submission" date="2019-12" db="EMBL/GenBank/DDBJ databases">
        <title>Genomic-based taxomic classification of the family Erythrobacteraceae.</title>
        <authorList>
            <person name="Xu L."/>
        </authorList>
    </citation>
    <scope>NUCLEOTIDE SEQUENCE [LARGE SCALE GENOMIC DNA]</scope>
    <source>
        <strain evidence="3 4">S36</strain>
    </source>
</reference>